<dbReference type="Proteomes" id="UP000188604">
    <property type="component" value="Chromosome"/>
</dbReference>
<evidence type="ECO:0000313" key="3">
    <source>
        <dbReference type="Proteomes" id="UP000188604"/>
    </source>
</evidence>
<accession>A0A1U9KTS1</accession>
<protein>
    <recommendedName>
        <fullName evidence="4">Toluene transporter</fullName>
    </recommendedName>
</protein>
<name>A0A1U9KTS1_9PROT</name>
<proteinExistence type="predicted"/>
<dbReference type="KEGG" id="nch:A0U93_01410"/>
<sequence length="200" mass="20668">MLAGLPVALMTAPATAIAQSSASDASAPIAALYNALQRIEAPGAGTSQARAQIVAPAIDQAFDLPTLLKNSVGMRYAALSPDEQQKLLAAFRQFTIAQYVSNFKPGAGAKFSIQPGSRPAPLGGGVIVDTKIGGASDDGTPIDYVMKPMAGGYRIVDVLLNAHISQVAAHRADFSSSLNKGGADALVGLLNRKTQNFMND</sequence>
<dbReference type="Gene3D" id="3.10.450.710">
    <property type="entry name" value="Tgt2/MlaC"/>
    <property type="match status" value="1"/>
</dbReference>
<dbReference type="Pfam" id="PF05494">
    <property type="entry name" value="MlaC"/>
    <property type="match status" value="1"/>
</dbReference>
<keyword evidence="3" id="KW-1185">Reference proteome</keyword>
<dbReference type="RefSeq" id="WP_371862848.1">
    <property type="nucleotide sequence ID" value="NZ_BJXS01000004.1"/>
</dbReference>
<gene>
    <name evidence="2" type="ORF">A0U93_01410</name>
</gene>
<evidence type="ECO:0000313" key="2">
    <source>
        <dbReference type="EMBL" id="AQS89185.1"/>
    </source>
</evidence>
<keyword evidence="1" id="KW-0732">Signal</keyword>
<reference evidence="2 3" key="1">
    <citation type="submission" date="2016-03" db="EMBL/GenBank/DDBJ databases">
        <title>Acetic acid bacteria sequencing.</title>
        <authorList>
            <person name="Brandt J."/>
            <person name="Jakob F."/>
            <person name="Vogel R.F."/>
        </authorList>
    </citation>
    <scope>NUCLEOTIDE SEQUENCE [LARGE SCALE GENOMIC DNA]</scope>
    <source>
        <strain evidence="2 3">NBRC 101099</strain>
    </source>
</reference>
<feature type="chain" id="PRO_5013047062" description="Toluene transporter" evidence="1">
    <location>
        <begin position="19"/>
        <end position="200"/>
    </location>
</feature>
<feature type="signal peptide" evidence="1">
    <location>
        <begin position="1"/>
        <end position="18"/>
    </location>
</feature>
<evidence type="ECO:0008006" key="4">
    <source>
        <dbReference type="Google" id="ProtNLM"/>
    </source>
</evidence>
<dbReference type="AlphaFoldDB" id="A0A1U9KTS1"/>
<dbReference type="InterPro" id="IPR008869">
    <property type="entry name" value="MlaC/ttg2D"/>
</dbReference>
<dbReference type="InterPro" id="IPR042245">
    <property type="entry name" value="Tgt2/MlaC_sf"/>
</dbReference>
<dbReference type="STRING" id="320497.A0U93_01410"/>
<organism evidence="2 3">
    <name type="scientific">Neoasaia chiangmaiensis</name>
    <dbReference type="NCBI Taxonomy" id="320497"/>
    <lineage>
        <taxon>Bacteria</taxon>
        <taxon>Pseudomonadati</taxon>
        <taxon>Pseudomonadota</taxon>
        <taxon>Alphaproteobacteria</taxon>
        <taxon>Acetobacterales</taxon>
        <taxon>Acetobacteraceae</taxon>
        <taxon>Neoasaia</taxon>
    </lineage>
</organism>
<dbReference type="EMBL" id="CP014691">
    <property type="protein sequence ID" value="AQS89185.1"/>
    <property type="molecule type" value="Genomic_DNA"/>
</dbReference>
<evidence type="ECO:0000256" key="1">
    <source>
        <dbReference type="SAM" id="SignalP"/>
    </source>
</evidence>